<keyword evidence="3" id="KW-1185">Reference proteome</keyword>
<evidence type="ECO:0000313" key="3">
    <source>
        <dbReference type="Proteomes" id="UP000299102"/>
    </source>
</evidence>
<keyword evidence="1" id="KW-1133">Transmembrane helix</keyword>
<reference evidence="2 3" key="1">
    <citation type="journal article" date="2019" name="Commun. Biol.">
        <title>The bagworm genome reveals a unique fibroin gene that provides high tensile strength.</title>
        <authorList>
            <person name="Kono N."/>
            <person name="Nakamura H."/>
            <person name="Ohtoshi R."/>
            <person name="Tomita M."/>
            <person name="Numata K."/>
            <person name="Arakawa K."/>
        </authorList>
    </citation>
    <scope>NUCLEOTIDE SEQUENCE [LARGE SCALE GENOMIC DNA]</scope>
</reference>
<evidence type="ECO:0000313" key="2">
    <source>
        <dbReference type="EMBL" id="GBP75748.1"/>
    </source>
</evidence>
<protein>
    <submittedName>
        <fullName evidence="2">Uncharacterized protein</fullName>
    </submittedName>
</protein>
<name>A0A4C1YI32_EUMVA</name>
<keyword evidence="1" id="KW-0812">Transmembrane</keyword>
<evidence type="ECO:0000256" key="1">
    <source>
        <dbReference type="SAM" id="Phobius"/>
    </source>
</evidence>
<feature type="transmembrane region" description="Helical" evidence="1">
    <location>
        <begin position="71"/>
        <end position="91"/>
    </location>
</feature>
<gene>
    <name evidence="2" type="ORF">EVAR_59391_1</name>
</gene>
<sequence>MCTRDAEPIFLALNNSRASVGNFQRSTDAETVSENLSTTILMWLVRAPIAVSISLVVSMMSGMLFNTGVTTFSRAVGTLFYSVILIMGLGHPPAEGPILNRTGRHPLQLTVCASPQFTQFFGRFLCEWSLSSPMGD</sequence>
<keyword evidence="1" id="KW-0472">Membrane</keyword>
<dbReference type="AlphaFoldDB" id="A0A4C1YI32"/>
<proteinExistence type="predicted"/>
<organism evidence="2 3">
    <name type="scientific">Eumeta variegata</name>
    <name type="common">Bagworm moth</name>
    <name type="synonym">Eumeta japonica</name>
    <dbReference type="NCBI Taxonomy" id="151549"/>
    <lineage>
        <taxon>Eukaryota</taxon>
        <taxon>Metazoa</taxon>
        <taxon>Ecdysozoa</taxon>
        <taxon>Arthropoda</taxon>
        <taxon>Hexapoda</taxon>
        <taxon>Insecta</taxon>
        <taxon>Pterygota</taxon>
        <taxon>Neoptera</taxon>
        <taxon>Endopterygota</taxon>
        <taxon>Lepidoptera</taxon>
        <taxon>Glossata</taxon>
        <taxon>Ditrysia</taxon>
        <taxon>Tineoidea</taxon>
        <taxon>Psychidae</taxon>
        <taxon>Oiketicinae</taxon>
        <taxon>Eumeta</taxon>
    </lineage>
</organism>
<dbReference type="Proteomes" id="UP000299102">
    <property type="component" value="Unassembled WGS sequence"/>
</dbReference>
<dbReference type="EMBL" id="BGZK01001260">
    <property type="protein sequence ID" value="GBP75748.1"/>
    <property type="molecule type" value="Genomic_DNA"/>
</dbReference>
<comment type="caution">
    <text evidence="2">The sequence shown here is derived from an EMBL/GenBank/DDBJ whole genome shotgun (WGS) entry which is preliminary data.</text>
</comment>
<feature type="transmembrane region" description="Helical" evidence="1">
    <location>
        <begin position="43"/>
        <end position="65"/>
    </location>
</feature>
<accession>A0A4C1YI32</accession>